<protein>
    <submittedName>
        <fullName evidence="1">Uncharacterized protein</fullName>
    </submittedName>
</protein>
<keyword evidence="2" id="KW-1185">Reference proteome</keyword>
<evidence type="ECO:0000313" key="2">
    <source>
        <dbReference type="Proteomes" id="UP000485058"/>
    </source>
</evidence>
<evidence type="ECO:0000313" key="1">
    <source>
        <dbReference type="EMBL" id="GFH17138.1"/>
    </source>
</evidence>
<dbReference type="AlphaFoldDB" id="A0A699ZDT3"/>
<proteinExistence type="predicted"/>
<organism evidence="1 2">
    <name type="scientific">Haematococcus lacustris</name>
    <name type="common">Green alga</name>
    <name type="synonym">Haematococcus pluvialis</name>
    <dbReference type="NCBI Taxonomy" id="44745"/>
    <lineage>
        <taxon>Eukaryota</taxon>
        <taxon>Viridiplantae</taxon>
        <taxon>Chlorophyta</taxon>
        <taxon>core chlorophytes</taxon>
        <taxon>Chlorophyceae</taxon>
        <taxon>CS clade</taxon>
        <taxon>Chlamydomonadales</taxon>
        <taxon>Haematococcaceae</taxon>
        <taxon>Haematococcus</taxon>
    </lineage>
</organism>
<gene>
    <name evidence="1" type="ORF">HaLaN_13702</name>
</gene>
<sequence>VFRKLEEVVANCSYVDWKHLDAGVVKVMGQLSELSEADVLEELQLLEATDLSNVEYMPAYLNKRLNNRLWSRRKAQQI</sequence>
<comment type="caution">
    <text evidence="1">The sequence shown here is derived from an EMBL/GenBank/DDBJ whole genome shotgun (WGS) entry which is preliminary data.</text>
</comment>
<feature type="non-terminal residue" evidence="1">
    <location>
        <position position="1"/>
    </location>
</feature>
<accession>A0A699ZDT3</accession>
<reference evidence="1 2" key="1">
    <citation type="submission" date="2020-02" db="EMBL/GenBank/DDBJ databases">
        <title>Draft genome sequence of Haematococcus lacustris strain NIES-144.</title>
        <authorList>
            <person name="Morimoto D."/>
            <person name="Nakagawa S."/>
            <person name="Yoshida T."/>
            <person name="Sawayama S."/>
        </authorList>
    </citation>
    <scope>NUCLEOTIDE SEQUENCE [LARGE SCALE GENOMIC DNA]</scope>
    <source>
        <strain evidence="1 2">NIES-144</strain>
    </source>
</reference>
<dbReference type="EMBL" id="BLLF01001102">
    <property type="protein sequence ID" value="GFH17138.1"/>
    <property type="molecule type" value="Genomic_DNA"/>
</dbReference>
<dbReference type="Proteomes" id="UP000485058">
    <property type="component" value="Unassembled WGS sequence"/>
</dbReference>
<name>A0A699ZDT3_HAELA</name>